<evidence type="ECO:0000313" key="1">
    <source>
        <dbReference type="EMBL" id="NUV75970.1"/>
    </source>
</evidence>
<gene>
    <name evidence="1" type="ORF">G6W56_17755</name>
</gene>
<accession>A0ACC7Y230</accession>
<keyword evidence="2" id="KW-1185">Reference proteome</keyword>
<name>A0ACC7Y230_9ACTN</name>
<evidence type="ECO:0000313" key="2">
    <source>
        <dbReference type="Proteomes" id="UP000556843"/>
    </source>
</evidence>
<dbReference type="Proteomes" id="UP000556843">
    <property type="component" value="Unassembled WGS sequence"/>
</dbReference>
<sequence>MSSLISQLIEAAKKSSQTRNVDLLVEPFAGGASTSLRLVGAGIVNRILLADADPLVAAFWQVAASDTENLVDRMTEEHALYVSKGGATALGRWDFWRSWIPAPGMSESTARFETAMKCLFLNRTTFSGILHGSAGPIGGRRQESKYSIGCRYNVDALAERIRYVGQLYDANRLVDVWCKDWKDTLADVPEWYADLIPDRVLAYLDPPYLEKSQKLYQTSFEVHGYPNAPVADLQWDDNLLHYRLAEYLSHRMQFRWVLSYDAKPELLLDPGLYAANRMEPDRTEREMLGVKRWNISKRVVTLRYTASARQGRGAAEEVLITTLPPSTVPLNDDFRPVDTIIKSEKAASS</sequence>
<reference evidence="1" key="1">
    <citation type="submission" date="2020-03" db="EMBL/GenBank/DDBJ databases">
        <title>Complete genome sequence of sixteen Streptomyces strains facilitates identification of candidate genes involved in plant growth-promotion in grain legumes and cereals.</title>
        <authorList>
            <person name="Gopalakrishnan S."/>
            <person name="Thakur V."/>
            <person name="Saxena R."/>
            <person name="Vadlamudi S."/>
            <person name="Purohit S."/>
            <person name="Kumar V."/>
            <person name="Rathore A."/>
            <person name="Chitikineni A."/>
            <person name="Varshney R.K."/>
        </authorList>
    </citation>
    <scope>NUCLEOTIDE SEQUENCE</scope>
    <source>
        <strain evidence="1">CAI-93</strain>
    </source>
</reference>
<comment type="caution">
    <text evidence="1">The sequence shown here is derived from an EMBL/GenBank/DDBJ whole genome shotgun (WGS) entry which is preliminary data.</text>
</comment>
<proteinExistence type="predicted"/>
<protein>
    <submittedName>
        <fullName evidence="1">Uncharacterized protein</fullName>
    </submittedName>
</protein>
<organism evidence="1 2">
    <name type="scientific">Streptomyces fungicidicus</name>
    <dbReference type="NCBI Taxonomy" id="68203"/>
    <lineage>
        <taxon>Bacteria</taxon>
        <taxon>Bacillati</taxon>
        <taxon>Actinomycetota</taxon>
        <taxon>Actinomycetes</taxon>
        <taxon>Kitasatosporales</taxon>
        <taxon>Streptomycetaceae</taxon>
        <taxon>Streptomyces</taxon>
    </lineage>
</organism>
<dbReference type="EMBL" id="JAANNW010000014">
    <property type="protein sequence ID" value="NUV75970.1"/>
    <property type="molecule type" value="Genomic_DNA"/>
</dbReference>